<accession>A0A0F7CKW5</accession>
<evidence type="ECO:0000313" key="2">
    <source>
        <dbReference type="EMBL" id="AKG38371.1"/>
    </source>
</evidence>
<dbReference type="EMBL" id="CP009961">
    <property type="protein sequence ID" value="AKG38371.1"/>
    <property type="molecule type" value="Genomic_DNA"/>
</dbReference>
<dbReference type="PATRIC" id="fig|1550241.5.peg.517"/>
<dbReference type="AlphaFoldDB" id="A0A0F7CKW5"/>
<name>A0A0F7CKW5_9CREN</name>
<dbReference type="InterPro" id="IPR036388">
    <property type="entry name" value="WH-like_DNA-bd_sf"/>
</dbReference>
<gene>
    <name evidence="2" type="ORF">MA03_02520</name>
</gene>
<reference evidence="2 3" key="1">
    <citation type="journal article" date="2015" name="Stand. Genomic Sci.">
        <title>Complete genome sequence of and proposal of Thermofilum uzonense sp. nov. a novel hyperthermophilic crenarchaeon and emended description of the genus Thermofilum.</title>
        <authorList>
            <person name="Toshchakov S.V."/>
            <person name="Korzhenkov A.A."/>
            <person name="Samarov N.I."/>
            <person name="Mazunin I.O."/>
            <person name="Mozhey O.I."/>
            <person name="Shmyr I.S."/>
            <person name="Derbikova K.S."/>
            <person name="Taranov E.A."/>
            <person name="Dominova I.N."/>
            <person name="Bonch-Osmolovskaya E.A."/>
            <person name="Patrushev M.V."/>
            <person name="Podosokorskaya O.A."/>
            <person name="Kublanov I.V."/>
        </authorList>
    </citation>
    <scope>NUCLEOTIDE SEQUENCE [LARGE SCALE GENOMIC DNA]</scope>
    <source>
        <strain evidence="2 3">1807-2</strain>
    </source>
</reference>
<dbReference type="Gene3D" id="1.10.10.10">
    <property type="entry name" value="Winged helix-like DNA-binding domain superfamily/Winged helix DNA-binding domain"/>
    <property type="match status" value="1"/>
</dbReference>
<protein>
    <submittedName>
        <fullName evidence="2">Uncharacterized protein</fullName>
    </submittedName>
</protein>
<feature type="region of interest" description="Disordered" evidence="1">
    <location>
        <begin position="251"/>
        <end position="272"/>
    </location>
</feature>
<dbReference type="STRING" id="1550241.MA03_02520"/>
<feature type="compositionally biased region" description="Basic and acidic residues" evidence="1">
    <location>
        <begin position="262"/>
        <end position="272"/>
    </location>
</feature>
<organism evidence="2 3">
    <name type="scientific">Infirmifilum uzonense</name>
    <dbReference type="NCBI Taxonomy" id="1550241"/>
    <lineage>
        <taxon>Archaea</taxon>
        <taxon>Thermoproteota</taxon>
        <taxon>Thermoprotei</taxon>
        <taxon>Thermofilales</taxon>
        <taxon>Thermofilaceae</taxon>
        <taxon>Infirmifilum</taxon>
    </lineage>
</organism>
<dbReference type="KEGG" id="thf:MA03_02520"/>
<dbReference type="InterPro" id="IPR036390">
    <property type="entry name" value="WH_DNA-bd_sf"/>
</dbReference>
<dbReference type="Proteomes" id="UP000067434">
    <property type="component" value="Chromosome"/>
</dbReference>
<keyword evidence="3" id="KW-1185">Reference proteome</keyword>
<proteinExistence type="predicted"/>
<sequence>MGVMVVTVHYIGFHPNLVFQGFEQIRLRYPIERVYLVYDAKPDRYGAVSRYNLKRLQDQLSFFKPKLVKVNPLSYSSVASAFYMILEYEKDKEILIDITDMPPYMASTVTVITMMFANARIYAVQPQQQGEFIPDPDTPEFADFIARKDNLQLGAVFEVEAPSKRIEVYENEREVDILVTLYTKNGSAESITKLIEWMGEDPRDPVIKATYSRIVASMEERGLLKRSREGRNRIVKLTELGTAIAEARVKLGVSRPPPAPPKPEEPLSIHLP</sequence>
<evidence type="ECO:0000256" key="1">
    <source>
        <dbReference type="SAM" id="MobiDB-lite"/>
    </source>
</evidence>
<evidence type="ECO:0000313" key="3">
    <source>
        <dbReference type="Proteomes" id="UP000067434"/>
    </source>
</evidence>
<dbReference type="HOGENOM" id="CLU_1021650_0_0_2"/>
<dbReference type="SUPFAM" id="SSF46785">
    <property type="entry name" value="Winged helix' DNA-binding domain"/>
    <property type="match status" value="1"/>
</dbReference>